<evidence type="ECO:0000313" key="3">
    <source>
        <dbReference type="Proteomes" id="UP000054324"/>
    </source>
</evidence>
<sequence>MMNALALAAAAAYAAGPQLPDFTAVGDSDHGDRHRYPGQIGSSVSRHPTFHQQQQQAAAAAFAALPQFNIGGHRLPSSHR</sequence>
<name>A0A074Z0G6_OPIVI</name>
<dbReference type="RefSeq" id="XP_009175816.1">
    <property type="nucleotide sequence ID" value="XM_009177552.1"/>
</dbReference>
<evidence type="ECO:0000313" key="2">
    <source>
        <dbReference type="EMBL" id="KER20433.1"/>
    </source>
</evidence>
<gene>
    <name evidence="2" type="ORF">T265_11015</name>
</gene>
<keyword evidence="3" id="KW-1185">Reference proteome</keyword>
<dbReference type="AlphaFoldDB" id="A0A074Z0G6"/>
<organism evidence="2 3">
    <name type="scientific">Opisthorchis viverrini</name>
    <name type="common">Southeast Asian liver fluke</name>
    <dbReference type="NCBI Taxonomy" id="6198"/>
    <lineage>
        <taxon>Eukaryota</taxon>
        <taxon>Metazoa</taxon>
        <taxon>Spiralia</taxon>
        <taxon>Lophotrochozoa</taxon>
        <taxon>Platyhelminthes</taxon>
        <taxon>Trematoda</taxon>
        <taxon>Digenea</taxon>
        <taxon>Opisthorchiida</taxon>
        <taxon>Opisthorchiata</taxon>
        <taxon>Opisthorchiidae</taxon>
        <taxon>Opisthorchis</taxon>
    </lineage>
</organism>
<dbReference type="OrthoDB" id="6147534at2759"/>
<dbReference type="Proteomes" id="UP000054324">
    <property type="component" value="Unassembled WGS sequence"/>
</dbReference>
<reference evidence="2 3" key="1">
    <citation type="submission" date="2013-11" db="EMBL/GenBank/DDBJ databases">
        <title>Opisthorchis viverrini - life in the bile duct.</title>
        <authorList>
            <person name="Young N.D."/>
            <person name="Nagarajan N."/>
            <person name="Lin S.J."/>
            <person name="Korhonen P.K."/>
            <person name="Jex A.R."/>
            <person name="Hall R.S."/>
            <person name="Safavi-Hemami H."/>
            <person name="Kaewkong W."/>
            <person name="Bertrand D."/>
            <person name="Gao S."/>
            <person name="Seet Q."/>
            <person name="Wongkham S."/>
            <person name="Teh B.T."/>
            <person name="Wongkham C."/>
            <person name="Intapan P.M."/>
            <person name="Maleewong W."/>
            <person name="Yang X."/>
            <person name="Hu M."/>
            <person name="Wang Z."/>
            <person name="Hofmann A."/>
            <person name="Sternberg P.W."/>
            <person name="Tan P."/>
            <person name="Wang J."/>
            <person name="Gasser R.B."/>
        </authorList>
    </citation>
    <scope>NUCLEOTIDE SEQUENCE [LARGE SCALE GENOMIC DNA]</scope>
</reference>
<feature type="region of interest" description="Disordered" evidence="1">
    <location>
        <begin position="19"/>
        <end position="58"/>
    </location>
</feature>
<protein>
    <submittedName>
        <fullName evidence="2">Uncharacterized protein</fullName>
    </submittedName>
</protein>
<accession>A0A074Z0G6</accession>
<proteinExistence type="predicted"/>
<dbReference type="GeneID" id="20325183"/>
<dbReference type="STRING" id="6198.A0A074Z0G6"/>
<dbReference type="EMBL" id="KL597058">
    <property type="protein sequence ID" value="KER20433.1"/>
    <property type="molecule type" value="Genomic_DNA"/>
</dbReference>
<dbReference type="CTD" id="20325183"/>
<evidence type="ECO:0000256" key="1">
    <source>
        <dbReference type="SAM" id="MobiDB-lite"/>
    </source>
</evidence>
<dbReference type="KEGG" id="ovi:T265_11015"/>